<evidence type="ECO:0000256" key="3">
    <source>
        <dbReference type="ARBA" id="ARBA00022544"/>
    </source>
</evidence>
<keyword evidence="11" id="KW-1185">Reference proteome</keyword>
<dbReference type="PANTHER" id="PTHR35789:SF1">
    <property type="entry name" value="SPORE GERMINATION PROTEIN B3"/>
    <property type="match status" value="1"/>
</dbReference>
<evidence type="ECO:0000313" key="10">
    <source>
        <dbReference type="EMBL" id="MBU5592876.1"/>
    </source>
</evidence>
<dbReference type="InterPro" id="IPR057336">
    <property type="entry name" value="GerAC_N"/>
</dbReference>
<comment type="subcellular location">
    <subcellularLocation>
        <location evidence="1">Membrane</location>
        <topology evidence="1">Lipid-anchor</topology>
    </subcellularLocation>
</comment>
<evidence type="ECO:0000256" key="1">
    <source>
        <dbReference type="ARBA" id="ARBA00004635"/>
    </source>
</evidence>
<dbReference type="Pfam" id="PF05504">
    <property type="entry name" value="Spore_GerAC"/>
    <property type="match status" value="1"/>
</dbReference>
<feature type="domain" description="Spore germination protein N-terminal" evidence="9">
    <location>
        <begin position="25"/>
        <end position="191"/>
    </location>
</feature>
<comment type="similarity">
    <text evidence="2">Belongs to the GerABKC lipoprotein family.</text>
</comment>
<accession>A0ABS6F2Y9</accession>
<evidence type="ECO:0000256" key="5">
    <source>
        <dbReference type="ARBA" id="ARBA00023136"/>
    </source>
</evidence>
<evidence type="ECO:0000259" key="9">
    <source>
        <dbReference type="Pfam" id="PF25198"/>
    </source>
</evidence>
<dbReference type="PANTHER" id="PTHR35789">
    <property type="entry name" value="SPORE GERMINATION PROTEIN B3"/>
    <property type="match status" value="1"/>
</dbReference>
<dbReference type="Pfam" id="PF25198">
    <property type="entry name" value="Spore_GerAC_N"/>
    <property type="match status" value="1"/>
</dbReference>
<evidence type="ECO:0000256" key="2">
    <source>
        <dbReference type="ARBA" id="ARBA00007886"/>
    </source>
</evidence>
<protein>
    <submittedName>
        <fullName evidence="10">Ger(X)C family spore germination C-terminal domain-containing protein</fullName>
    </submittedName>
</protein>
<organism evidence="10 11">
    <name type="scientific">Clostridium simiarum</name>
    <dbReference type="NCBI Taxonomy" id="2841506"/>
    <lineage>
        <taxon>Bacteria</taxon>
        <taxon>Bacillati</taxon>
        <taxon>Bacillota</taxon>
        <taxon>Clostridia</taxon>
        <taxon>Eubacteriales</taxon>
        <taxon>Clostridiaceae</taxon>
        <taxon>Clostridium</taxon>
    </lineage>
</organism>
<dbReference type="Proteomes" id="UP000736583">
    <property type="component" value="Unassembled WGS sequence"/>
</dbReference>
<gene>
    <name evidence="10" type="ORF">KQI89_14070</name>
</gene>
<evidence type="ECO:0000313" key="11">
    <source>
        <dbReference type="Proteomes" id="UP000736583"/>
    </source>
</evidence>
<proteinExistence type="inferred from homology"/>
<dbReference type="RefSeq" id="WP_216457572.1">
    <property type="nucleotide sequence ID" value="NZ_JAHLQL010000005.1"/>
</dbReference>
<dbReference type="InterPro" id="IPR046953">
    <property type="entry name" value="Spore_GerAC-like_C"/>
</dbReference>
<evidence type="ECO:0000256" key="6">
    <source>
        <dbReference type="ARBA" id="ARBA00023139"/>
    </source>
</evidence>
<reference evidence="10 11" key="1">
    <citation type="submission" date="2021-06" db="EMBL/GenBank/DDBJ databases">
        <authorList>
            <person name="Sun Q."/>
            <person name="Li D."/>
        </authorList>
    </citation>
    <scope>NUCLEOTIDE SEQUENCE [LARGE SCALE GENOMIC DNA]</scope>
    <source>
        <strain evidence="10 11">MSJ-4</strain>
    </source>
</reference>
<dbReference type="InterPro" id="IPR008844">
    <property type="entry name" value="Spore_GerAC-like"/>
</dbReference>
<evidence type="ECO:0000259" key="8">
    <source>
        <dbReference type="Pfam" id="PF05504"/>
    </source>
</evidence>
<dbReference type="EMBL" id="JAHLQL010000005">
    <property type="protein sequence ID" value="MBU5592876.1"/>
    <property type="molecule type" value="Genomic_DNA"/>
</dbReference>
<comment type="caution">
    <text evidence="10">The sequence shown here is derived from an EMBL/GenBank/DDBJ whole genome shotgun (WGS) entry which is preliminary data.</text>
</comment>
<evidence type="ECO:0000256" key="7">
    <source>
        <dbReference type="ARBA" id="ARBA00023288"/>
    </source>
</evidence>
<keyword evidence="6" id="KW-0564">Palmitate</keyword>
<keyword evidence="3" id="KW-0309">Germination</keyword>
<keyword evidence="4" id="KW-0732">Signal</keyword>
<keyword evidence="7" id="KW-0449">Lipoprotein</keyword>
<keyword evidence="5" id="KW-0472">Membrane</keyword>
<feature type="domain" description="Spore germination GerAC-like C-terminal" evidence="8">
    <location>
        <begin position="199"/>
        <end position="358"/>
    </location>
</feature>
<evidence type="ECO:0000256" key="4">
    <source>
        <dbReference type="ARBA" id="ARBA00022729"/>
    </source>
</evidence>
<name>A0ABS6F2Y9_9CLOT</name>
<sequence>MRVNKLLFFIVLIPLFFISFYNAVPAEKLSIIVGIGNDLNPENSKKYSATFEILSDRSNSHLSSVPLTGSDLTLYTSENERQMENSKKWLWAEVIYILSEDRARLGIEDLLDSFIRDTSRNERAYIIVSKQDSETVFSIPTPPSYSVSEHINGIIKNLNESNFYSNRYEVIDLMLMERQNGRNIVLPYIEIEDNKPKVNGLALFEGNQMIKYVPLDEAKLINLLRNKNGEGFLSILSDNPQQYIDFKGKSSSKVKVSLEEDKLKYDIFINMKGYILVNSLKNSYGYFDDTRVIEKTLEDKVKNMLLDEINLIQNNYRFDCLDLTRYAIAKFGDTSPYISKENFLNSKIDVHVNVKILSGGKSIDPDSGTKLFKK</sequence>